<proteinExistence type="predicted"/>
<accession>A0ACC7NR37</accession>
<name>A0ACC7NR37_9BURK</name>
<organism evidence="1 2">
    <name type="scientific">Paraburkholderia rhynchosiae</name>
    <dbReference type="NCBI Taxonomy" id="487049"/>
    <lineage>
        <taxon>Bacteria</taxon>
        <taxon>Pseudomonadati</taxon>
        <taxon>Pseudomonadota</taxon>
        <taxon>Betaproteobacteria</taxon>
        <taxon>Burkholderiales</taxon>
        <taxon>Burkholderiaceae</taxon>
        <taxon>Paraburkholderia</taxon>
    </lineage>
</organism>
<dbReference type="Proteomes" id="UP001629235">
    <property type="component" value="Unassembled WGS sequence"/>
</dbReference>
<evidence type="ECO:0000313" key="2">
    <source>
        <dbReference type="Proteomes" id="UP001629235"/>
    </source>
</evidence>
<evidence type="ECO:0000313" key="1">
    <source>
        <dbReference type="EMBL" id="MFM0108913.1"/>
    </source>
</evidence>
<keyword evidence="1" id="KW-0378">Hydrolase</keyword>
<reference evidence="1 2" key="1">
    <citation type="journal article" date="2024" name="Chem. Sci.">
        <title>Discovery of megapolipeptins by genome mining of a Burkholderiales bacteria collection.</title>
        <authorList>
            <person name="Paulo B.S."/>
            <person name="Recchia M.J.J."/>
            <person name="Lee S."/>
            <person name="Fergusson C.H."/>
            <person name="Romanowski S.B."/>
            <person name="Hernandez A."/>
            <person name="Krull N."/>
            <person name="Liu D.Y."/>
            <person name="Cavanagh H."/>
            <person name="Bos A."/>
            <person name="Gray C.A."/>
            <person name="Murphy B.T."/>
            <person name="Linington R.G."/>
            <person name="Eustaquio A.S."/>
        </authorList>
    </citation>
    <scope>NUCLEOTIDE SEQUENCE [LARGE SCALE GENOMIC DNA]</scope>
    <source>
        <strain evidence="1 2">RL18-126-BIB-B</strain>
    </source>
</reference>
<keyword evidence="2" id="KW-1185">Reference proteome</keyword>
<sequence length="592" mass="67911">MKIIHERDQFLQNIPPRNYAMAHSIRAPHGDFWSVSVPIAGTEPAQTSSAWGTEGRYLYRYQVDNPAVGQLDWIIDPFAREFGTGKVSAFTLGYQPWAWSASETQWKTPVLDDLILYEVNIAELGNGFDHAADFMAYLQDLGVNGIEVMPLSNVGEQVDWGYLPIGYFGVDERFGKRSDFQRLVDIAHQHGIAIIVDAVYGHTGVGFPYFDAYTRLQYRENPFMGPFAKDYFSNFGKSTDFRRQLTQDYFFTVNHHWLSVYHVDGFRYDCVPNYWDGPLGVGYANLVYETYRLAQNRIGQAEPYWNRFDAGGGSPLRLIQCAEQLEAPEDVLRQSYSNCTWQNRTFDAAKEVARGDRGRLADWGLSLGLFGYIEEDRANGDVISKTALQYIENHDHERFICNFGLTNPDEAGNPLFLEGDRERWYALQPFLIATLLSKGIPMLWQGEEFCENYFMPDFGAGRVALLRPLRWDYFYDNPGKQIVTLIRKLLRLRRERSHIRRGTYFFFNDWDRYLSKGLLLFARYEDTQYSLVAVNTGDVEQTVPFWFPAAGDYSDELEGGEFSLNGVVPLAETTLSVPSHYGRVWTALQGPL</sequence>
<gene>
    <name evidence="1" type="ORF">PQR01_37385</name>
</gene>
<protein>
    <submittedName>
        <fullName evidence="1">Alpha-amylase family glycosyl hydrolase</fullName>
    </submittedName>
</protein>
<comment type="caution">
    <text evidence="1">The sequence shown here is derived from an EMBL/GenBank/DDBJ whole genome shotgun (WGS) entry which is preliminary data.</text>
</comment>
<dbReference type="EMBL" id="JAQQDW010000148">
    <property type="protein sequence ID" value="MFM0108913.1"/>
    <property type="molecule type" value="Genomic_DNA"/>
</dbReference>